<evidence type="ECO:0000256" key="2">
    <source>
        <dbReference type="SAM" id="Phobius"/>
    </source>
</evidence>
<dbReference type="Pfam" id="PF12770">
    <property type="entry name" value="CHAT"/>
    <property type="match status" value="1"/>
</dbReference>
<feature type="domain" description="CHAT" evidence="3">
    <location>
        <begin position="618"/>
        <end position="877"/>
    </location>
</feature>
<dbReference type="Proteomes" id="UP000184071">
    <property type="component" value="Unassembled WGS sequence"/>
</dbReference>
<keyword evidence="5" id="KW-1185">Reference proteome</keyword>
<feature type="transmembrane region" description="Helical" evidence="2">
    <location>
        <begin position="887"/>
        <end position="905"/>
    </location>
</feature>
<dbReference type="InterPro" id="IPR011990">
    <property type="entry name" value="TPR-like_helical_dom_sf"/>
</dbReference>
<dbReference type="Gene3D" id="1.25.40.10">
    <property type="entry name" value="Tetratricopeptide repeat domain"/>
    <property type="match status" value="2"/>
</dbReference>
<feature type="coiled-coil region" evidence="1">
    <location>
        <begin position="463"/>
        <end position="497"/>
    </location>
</feature>
<organism evidence="4 5">
    <name type="scientific">Flavobacterium defluvii</name>
    <dbReference type="NCBI Taxonomy" id="370979"/>
    <lineage>
        <taxon>Bacteria</taxon>
        <taxon>Pseudomonadati</taxon>
        <taxon>Bacteroidota</taxon>
        <taxon>Flavobacteriia</taxon>
        <taxon>Flavobacteriales</taxon>
        <taxon>Flavobacteriaceae</taxon>
        <taxon>Flavobacterium</taxon>
    </lineage>
</organism>
<dbReference type="STRING" id="370979.SAMN05443663_101661"/>
<evidence type="ECO:0000259" key="3">
    <source>
        <dbReference type="Pfam" id="PF12770"/>
    </source>
</evidence>
<accession>A0A1M5G002</accession>
<keyword evidence="1" id="KW-0175">Coiled coil</keyword>
<dbReference type="InterPro" id="IPR024983">
    <property type="entry name" value="CHAT_dom"/>
</dbReference>
<keyword evidence="2" id="KW-1133">Transmembrane helix</keyword>
<proteinExistence type="predicted"/>
<gene>
    <name evidence="4" type="ORF">SAMN05443663_101661</name>
</gene>
<name>A0A1M5G002_9FLAO</name>
<keyword evidence="2" id="KW-0812">Transmembrane</keyword>
<keyword evidence="2" id="KW-0472">Membrane</keyword>
<dbReference type="SUPFAM" id="SSF48452">
    <property type="entry name" value="TPR-like"/>
    <property type="match status" value="1"/>
</dbReference>
<dbReference type="EMBL" id="FQWC01000001">
    <property type="protein sequence ID" value="SHF96781.1"/>
    <property type="molecule type" value="Genomic_DNA"/>
</dbReference>
<evidence type="ECO:0000313" key="5">
    <source>
        <dbReference type="Proteomes" id="UP000184071"/>
    </source>
</evidence>
<sequence length="924" mass="106896">MEVLRLFHRGTQRMHRDTRRFFILCVSLREIFANLCEIKFNINLYGLIFLFINLNIFGQSQEDKIYNSVDNFAAHPSAKALQNLNAAEADFWRNPKPKTKDEFLAIVVLNCNKAYYENQFGQTQNAISSYEKAWQIYQKHKLSNYDIIEFCLKPLGNLYTVLGDYDSAENTIKQYFFIVNTSKNYPDAQKQKFAAILNLSNVYQSSGKISLAIEVLENTLKTEQLSNLQKGILWNNLGNNYWLGSKQLMIIRNSSENAEKAFQSSIKYLQNEKDQSETLSNSYRNLASMNRQWQRFDIADSYMQKAEKLFLESKNQQPRKLGKLYYEKALLLFDEKKYDESTKQILAVFKVLIPNYNSKDILPNQNQLYAETVLMDAIDLEAEILKLKQPKKALKAFDLSFYIEDLLMNSLVYENSKIISQLRSRNRTEKCISIYNNLYLKEKKVQYLEEAFQLSEKTKSGILKSYRSNIKNASAEEKQLLQELQNLNNAILKEQQKGNSADISKINQFIKKQNELMLSLKKIQSKNPDYLPENCDLKSLFSKLENDKAVMIYYFMGSEKLYYFTLQANTIQLNHISINHLAIPKIVQFIDYFNDANSIINDISGYNKYGKVVYDLLKLPNNSVYQNLIIVPDGILNFLPFEALITQESSTTNFAKMHYLLNDFRIAYNTSANIYLNSKPVSKSEKTVLGIFPIFEKTAFELGYSKKEMESIRSNFKGKYLENSDASFSNFKNNAQNYSILHLSTHASSGDIETPASIKFYDQEILYSELYNLNINPDLVVLSACETGIGKLYKAEGAMSVARGFQFAGAQNLLFSLWKVNDFTTSVFMADFYKNVKNNVSYFEANSNAKLEYLSDKSIPNAKKSPYYWSAFVYYGSISAEEKSGNYIYYAISFLIVIGLFLGFNQYRKWKIFTRFSKKGNIKK</sequence>
<dbReference type="PANTHER" id="PTHR10098:SF108">
    <property type="entry name" value="TETRATRICOPEPTIDE REPEAT PROTEIN 28"/>
    <property type="match status" value="1"/>
</dbReference>
<evidence type="ECO:0000313" key="4">
    <source>
        <dbReference type="EMBL" id="SHF96781.1"/>
    </source>
</evidence>
<dbReference type="AlphaFoldDB" id="A0A1M5G002"/>
<reference evidence="5" key="1">
    <citation type="submission" date="2016-11" db="EMBL/GenBank/DDBJ databases">
        <authorList>
            <person name="Varghese N."/>
            <person name="Submissions S."/>
        </authorList>
    </citation>
    <scope>NUCLEOTIDE SEQUENCE [LARGE SCALE GENOMIC DNA]</scope>
    <source>
        <strain evidence="5">DSM 17963</strain>
    </source>
</reference>
<evidence type="ECO:0000256" key="1">
    <source>
        <dbReference type="SAM" id="Coils"/>
    </source>
</evidence>
<protein>
    <submittedName>
        <fullName evidence="4">CHAT domain-containing protein</fullName>
    </submittedName>
</protein>
<dbReference type="PANTHER" id="PTHR10098">
    <property type="entry name" value="RAPSYN-RELATED"/>
    <property type="match status" value="1"/>
</dbReference>